<keyword evidence="2" id="KW-1185">Reference proteome</keyword>
<comment type="caution">
    <text evidence="1">The sequence shown here is derived from an EMBL/GenBank/DDBJ whole genome shotgun (WGS) entry which is preliminary data.</text>
</comment>
<accession>I8HZA2</accession>
<proteinExistence type="predicted"/>
<organism evidence="1 2">
    <name type="scientific">Hydrocarboniphaga effusa AP103</name>
    <dbReference type="NCBI Taxonomy" id="1172194"/>
    <lineage>
        <taxon>Bacteria</taxon>
        <taxon>Pseudomonadati</taxon>
        <taxon>Pseudomonadota</taxon>
        <taxon>Gammaproteobacteria</taxon>
        <taxon>Nevskiales</taxon>
        <taxon>Nevskiaceae</taxon>
        <taxon>Hydrocarboniphaga</taxon>
    </lineage>
</organism>
<evidence type="ECO:0000313" key="1">
    <source>
        <dbReference type="EMBL" id="EIT68906.1"/>
    </source>
</evidence>
<dbReference type="AlphaFoldDB" id="I8HZA2"/>
<reference evidence="1 2" key="1">
    <citation type="journal article" date="2012" name="J. Bacteriol.">
        <title>Genome Sequence of n-Alkane-Degrading Hydrocarboniphaga effusa Strain AP103T (ATCC BAA-332T).</title>
        <authorList>
            <person name="Chang H.K."/>
            <person name="Zylstra G.J."/>
            <person name="Chae J.C."/>
        </authorList>
    </citation>
    <scope>NUCLEOTIDE SEQUENCE [LARGE SCALE GENOMIC DNA]</scope>
    <source>
        <strain evidence="1 2">AP103</strain>
    </source>
</reference>
<dbReference type="Proteomes" id="UP000003704">
    <property type="component" value="Unassembled WGS sequence"/>
</dbReference>
<gene>
    <name evidence="1" type="ORF">WQQ_24880</name>
</gene>
<dbReference type="EMBL" id="AKGD01000002">
    <property type="protein sequence ID" value="EIT68906.1"/>
    <property type="molecule type" value="Genomic_DNA"/>
</dbReference>
<evidence type="ECO:0000313" key="2">
    <source>
        <dbReference type="Proteomes" id="UP000003704"/>
    </source>
</evidence>
<name>I8HZA2_9GAMM</name>
<protein>
    <submittedName>
        <fullName evidence="1">Uncharacterized protein</fullName>
    </submittedName>
</protein>
<dbReference type="RefSeq" id="WP_007185431.1">
    <property type="nucleotide sequence ID" value="NZ_AKGD01000002.1"/>
</dbReference>
<sequence length="70" mass="8024">MSEPHDPPTDYRMSPGLGVIEWQGRLLVYQLQEGRIAWARPLGEACLEVDDALRSAIETDQRKSAHHRLR</sequence>